<gene>
    <name evidence="1" type="ORF">S01H1_25858</name>
</gene>
<evidence type="ECO:0000313" key="1">
    <source>
        <dbReference type="EMBL" id="GAF92786.1"/>
    </source>
</evidence>
<feature type="non-terminal residue" evidence="1">
    <location>
        <position position="1"/>
    </location>
</feature>
<organism evidence="1">
    <name type="scientific">marine sediment metagenome</name>
    <dbReference type="NCBI Taxonomy" id="412755"/>
    <lineage>
        <taxon>unclassified sequences</taxon>
        <taxon>metagenomes</taxon>
        <taxon>ecological metagenomes</taxon>
    </lineage>
</organism>
<reference evidence="1" key="1">
    <citation type="journal article" date="2014" name="Front. Microbiol.">
        <title>High frequency of phylogenetically diverse reductive dehalogenase-homologous genes in deep subseafloor sedimentary metagenomes.</title>
        <authorList>
            <person name="Kawai M."/>
            <person name="Futagami T."/>
            <person name="Toyoda A."/>
            <person name="Takaki Y."/>
            <person name="Nishi S."/>
            <person name="Hori S."/>
            <person name="Arai W."/>
            <person name="Tsubouchi T."/>
            <person name="Morono Y."/>
            <person name="Uchiyama I."/>
            <person name="Ito T."/>
            <person name="Fujiyama A."/>
            <person name="Inagaki F."/>
            <person name="Takami H."/>
        </authorList>
    </citation>
    <scope>NUCLEOTIDE SEQUENCE</scope>
    <source>
        <strain evidence="1">Expedition CK06-06</strain>
    </source>
</reference>
<dbReference type="AlphaFoldDB" id="X0U075"/>
<accession>X0U075</accession>
<name>X0U075_9ZZZZ</name>
<dbReference type="EMBL" id="BARS01015645">
    <property type="protein sequence ID" value="GAF92786.1"/>
    <property type="molecule type" value="Genomic_DNA"/>
</dbReference>
<comment type="caution">
    <text evidence="1">The sequence shown here is derived from an EMBL/GenBank/DDBJ whole genome shotgun (WGS) entry which is preliminary data.</text>
</comment>
<proteinExistence type="predicted"/>
<sequence length="94" mass="10339">AITDSHISPIVPMANLYFALPIGIPSFVDAYAGPIVFINALVTELSERDPARAQQILGQYDEYVLEVNLFLKPGAKVSQSNIGHRNNKMSQKKP</sequence>
<protein>
    <submittedName>
        <fullName evidence="1">Uncharacterized protein</fullName>
    </submittedName>
</protein>